<dbReference type="PANTHER" id="PTHR21060:SF15">
    <property type="entry name" value="ACETATE KINASE-RELATED"/>
    <property type="match status" value="1"/>
</dbReference>
<feature type="binding site" evidence="6">
    <location>
        <begin position="283"/>
        <end position="285"/>
    </location>
    <ligand>
        <name>ATP</name>
        <dbReference type="ChEBI" id="CHEBI:30616"/>
    </ligand>
</feature>
<dbReference type="PIRSF" id="PIRSF000722">
    <property type="entry name" value="Acetate_prop_kin"/>
    <property type="match status" value="1"/>
</dbReference>
<keyword evidence="6" id="KW-0963">Cytoplasm</keyword>
<dbReference type="HAMAP" id="MF_00020">
    <property type="entry name" value="Acetate_kinase"/>
    <property type="match status" value="1"/>
</dbReference>
<dbReference type="CDD" id="cd24010">
    <property type="entry name" value="ASKHA_NBD_AcK_PK"/>
    <property type="match status" value="1"/>
</dbReference>
<dbReference type="UniPathway" id="UPA00340">
    <property type="reaction ID" value="UER00458"/>
</dbReference>
<feature type="site" description="Transition state stabilizer" evidence="6">
    <location>
        <position position="179"/>
    </location>
</feature>
<dbReference type="GO" id="GO:0006083">
    <property type="term" value="P:acetate metabolic process"/>
    <property type="evidence" value="ECO:0007669"/>
    <property type="project" value="TreeGrafter"/>
</dbReference>
<dbReference type="InterPro" id="IPR004372">
    <property type="entry name" value="Ac/propionate_kinase"/>
</dbReference>
<name>A0A179C3Y0_9LACO</name>
<dbReference type="GO" id="GO:0005737">
    <property type="term" value="C:cytoplasm"/>
    <property type="evidence" value="ECO:0007669"/>
    <property type="project" value="UniProtKB-SubCell"/>
</dbReference>
<evidence type="ECO:0000256" key="2">
    <source>
        <dbReference type="ARBA" id="ARBA00022679"/>
    </source>
</evidence>
<evidence type="ECO:0000256" key="3">
    <source>
        <dbReference type="ARBA" id="ARBA00022741"/>
    </source>
</evidence>
<feature type="binding site" evidence="6">
    <location>
        <position position="8"/>
    </location>
    <ligand>
        <name>Mg(2+)</name>
        <dbReference type="ChEBI" id="CHEBI:18420"/>
    </ligand>
</feature>
<dbReference type="GO" id="GO:0006085">
    <property type="term" value="P:acetyl-CoA biosynthetic process"/>
    <property type="evidence" value="ECO:0007669"/>
    <property type="project" value="UniProtKB-UniRule"/>
</dbReference>
<dbReference type="Gene3D" id="3.30.420.40">
    <property type="match status" value="2"/>
</dbReference>
<feature type="binding site" evidence="6">
    <location>
        <begin position="331"/>
        <end position="335"/>
    </location>
    <ligand>
        <name>ATP</name>
        <dbReference type="ChEBI" id="CHEBI:30616"/>
    </ligand>
</feature>
<dbReference type="Pfam" id="PF00871">
    <property type="entry name" value="Acetate_kinase"/>
    <property type="match status" value="1"/>
</dbReference>
<dbReference type="InterPro" id="IPR043129">
    <property type="entry name" value="ATPase_NBD"/>
</dbReference>
<comment type="pathway">
    <text evidence="6">Metabolic intermediate biosynthesis; acetyl-CoA biosynthesis; acetyl-CoA from acetate: step 1/2.</text>
</comment>
<sequence length="396" mass="43798">MEKTLVINSGSSTLKFKLYLMPEEKEIAKGLLERIGFDGSAIKIVYGDGKQYTEEMPLANHAVAIKEMLRLLKELKIVDDFEEITGVGHRVVAGGEYFDQSVVIDDDVIQKIDELADFAPLHNPNNLIGIQEFKKLLPDATAVAVFDTAFHQTLPEENYMYSTPYEWYEKYGVRRYGAHGTSHQFVAEKAAEYLGKPLKDLKMITCHLGAGSSMCAIKDGKSFDTSMGFTPLTGITMGTRSGDVDFSLVAYVMKKMQTTDVDAILDTLNKKSGLLGVSGRSLDMRDLQAAEKDGDQRASLAIRLFVKNIVRYIGQYYVEMGGLDAIVFTAGIGENEGAIRKRIIDRLSFMGVAMDDAKNDANVDGVVSTADSKIAVLRVPTDEELMIARDVERLKK</sequence>
<dbReference type="Proteomes" id="UP000078520">
    <property type="component" value="Unassembled WGS sequence"/>
</dbReference>
<dbReference type="InterPro" id="IPR023865">
    <property type="entry name" value="Aliphatic_acid_kinase_CS"/>
</dbReference>
<comment type="catalytic activity">
    <reaction evidence="6">
        <text>acetate + ATP = acetyl phosphate + ADP</text>
        <dbReference type="Rhea" id="RHEA:11352"/>
        <dbReference type="ChEBI" id="CHEBI:22191"/>
        <dbReference type="ChEBI" id="CHEBI:30089"/>
        <dbReference type="ChEBI" id="CHEBI:30616"/>
        <dbReference type="ChEBI" id="CHEBI:456216"/>
        <dbReference type="EC" id="2.7.2.1"/>
    </reaction>
</comment>
<comment type="similarity">
    <text evidence="1 6 7">Belongs to the acetokinase family.</text>
</comment>
<feature type="active site" description="Proton donor/acceptor" evidence="6">
    <location>
        <position position="147"/>
    </location>
</feature>
<dbReference type="AlphaFoldDB" id="A0A179C3Y0"/>
<evidence type="ECO:0000256" key="5">
    <source>
        <dbReference type="ARBA" id="ARBA00022840"/>
    </source>
</evidence>
<dbReference type="SUPFAM" id="SSF53067">
    <property type="entry name" value="Actin-like ATPase domain"/>
    <property type="match status" value="2"/>
</dbReference>
<feature type="binding site" evidence="6">
    <location>
        <position position="383"/>
    </location>
    <ligand>
        <name>Mg(2+)</name>
        <dbReference type="ChEBI" id="CHEBI:18420"/>
    </ligand>
</feature>
<keyword evidence="6" id="KW-0479">Metal-binding</keyword>
<gene>
    <name evidence="6" type="primary">ackA</name>
    <name evidence="8" type="ORF">A3O14_04640</name>
</gene>
<keyword evidence="2 6" id="KW-0808">Transferase</keyword>
<dbReference type="PROSITE" id="PS01076">
    <property type="entry name" value="ACETATE_KINASE_2"/>
    <property type="match status" value="1"/>
</dbReference>
<feature type="site" description="Transition state stabilizer" evidence="6">
    <location>
        <position position="240"/>
    </location>
</feature>
<organism evidence="8 9">
    <name type="scientific">Ligilactobacillus aviarius</name>
    <dbReference type="NCBI Taxonomy" id="1606"/>
    <lineage>
        <taxon>Bacteria</taxon>
        <taxon>Bacillati</taxon>
        <taxon>Bacillota</taxon>
        <taxon>Bacilli</taxon>
        <taxon>Lactobacillales</taxon>
        <taxon>Lactobacillaceae</taxon>
        <taxon>Ligilactobacillus</taxon>
    </lineage>
</organism>
<dbReference type="EC" id="2.7.2.1" evidence="6"/>
<feature type="binding site" evidence="6">
    <location>
        <position position="90"/>
    </location>
    <ligand>
        <name>substrate</name>
    </ligand>
</feature>
<keyword evidence="3 6" id="KW-0547">Nucleotide-binding</keyword>
<keyword evidence="6" id="KW-0460">Magnesium</keyword>
<evidence type="ECO:0000256" key="4">
    <source>
        <dbReference type="ARBA" id="ARBA00022777"/>
    </source>
</evidence>
<evidence type="ECO:0000313" key="9">
    <source>
        <dbReference type="Proteomes" id="UP000078520"/>
    </source>
</evidence>
<protein>
    <recommendedName>
        <fullName evidence="6">Acetate kinase</fullName>
        <ecNumber evidence="6">2.7.2.1</ecNumber>
    </recommendedName>
    <alternativeName>
        <fullName evidence="6">Acetokinase</fullName>
    </alternativeName>
</protein>
<dbReference type="EMBL" id="LVKI01000016">
    <property type="protein sequence ID" value="OAQ08138.1"/>
    <property type="molecule type" value="Genomic_DNA"/>
</dbReference>
<evidence type="ECO:0000256" key="1">
    <source>
        <dbReference type="ARBA" id="ARBA00008748"/>
    </source>
</evidence>
<keyword evidence="5 6" id="KW-0067">ATP-binding</keyword>
<comment type="subunit">
    <text evidence="6">Homodimer.</text>
</comment>
<evidence type="ECO:0000313" key="8">
    <source>
        <dbReference type="EMBL" id="OAQ08138.1"/>
    </source>
</evidence>
<dbReference type="PRINTS" id="PR00471">
    <property type="entry name" value="ACETATEKNASE"/>
</dbReference>
<comment type="subcellular location">
    <subcellularLocation>
        <location evidence="6">Cytoplasm</location>
    </subcellularLocation>
</comment>
<accession>A0A179C3Y0</accession>
<comment type="function">
    <text evidence="6">Catalyzes the formation of acetyl phosphate from acetate and ATP. Can also catalyze the reverse reaction.</text>
</comment>
<dbReference type="PROSITE" id="PS01075">
    <property type="entry name" value="ACETATE_KINASE_1"/>
    <property type="match status" value="1"/>
</dbReference>
<evidence type="ECO:0000256" key="6">
    <source>
        <dbReference type="HAMAP-Rule" id="MF_00020"/>
    </source>
</evidence>
<dbReference type="GO" id="GO:0005524">
    <property type="term" value="F:ATP binding"/>
    <property type="evidence" value="ECO:0007669"/>
    <property type="project" value="UniProtKB-KW"/>
</dbReference>
<dbReference type="InterPro" id="IPR000890">
    <property type="entry name" value="Aliphatic_acid_kin_short-chain"/>
</dbReference>
<evidence type="ECO:0000256" key="7">
    <source>
        <dbReference type="RuleBase" id="RU003835"/>
    </source>
</evidence>
<comment type="caution">
    <text evidence="8">The sequence shown here is derived from an EMBL/GenBank/DDBJ whole genome shotgun (WGS) entry which is preliminary data.</text>
</comment>
<dbReference type="RefSeq" id="WP_064208309.1">
    <property type="nucleotide sequence ID" value="NZ_LVKC01000060.1"/>
</dbReference>
<reference evidence="9" key="1">
    <citation type="submission" date="2016-03" db="EMBL/GenBank/DDBJ databases">
        <authorList>
            <person name="Johnson T.J."/>
            <person name="Youmans B."/>
            <person name="Case K."/>
            <person name="Noll S."/>
        </authorList>
    </citation>
    <scope>NUCLEOTIDE SEQUENCE [LARGE SCALE GENOMIC DNA]</scope>
    <source>
        <strain evidence="9">UMNLAv8</strain>
    </source>
</reference>
<comment type="cofactor">
    <cofactor evidence="6">
        <name>Mg(2+)</name>
        <dbReference type="ChEBI" id="CHEBI:18420"/>
    </cofactor>
    <cofactor evidence="6">
        <name>Mn(2+)</name>
        <dbReference type="ChEBI" id="CHEBI:29035"/>
    </cofactor>
    <text evidence="6">Mg(2+). Can also accept Mn(2+).</text>
</comment>
<keyword evidence="4 6" id="KW-0418">Kinase</keyword>
<feature type="binding site" evidence="6">
    <location>
        <position position="15"/>
    </location>
    <ligand>
        <name>ATP</name>
        <dbReference type="ChEBI" id="CHEBI:30616"/>
    </ligand>
</feature>
<feature type="binding site" evidence="6">
    <location>
        <begin position="207"/>
        <end position="211"/>
    </location>
    <ligand>
        <name>ATP</name>
        <dbReference type="ChEBI" id="CHEBI:30616"/>
    </ligand>
</feature>
<dbReference type="PANTHER" id="PTHR21060">
    <property type="entry name" value="ACETATE KINASE"/>
    <property type="match status" value="1"/>
</dbReference>
<dbReference type="OrthoDB" id="9802453at2"/>
<proteinExistence type="inferred from homology"/>
<dbReference type="GO" id="GO:0008776">
    <property type="term" value="F:acetate kinase activity"/>
    <property type="evidence" value="ECO:0007669"/>
    <property type="project" value="UniProtKB-UniRule"/>
</dbReference>
<dbReference type="NCBIfam" id="TIGR00016">
    <property type="entry name" value="ackA"/>
    <property type="match status" value="1"/>
</dbReference>
<dbReference type="GO" id="GO:0000287">
    <property type="term" value="F:magnesium ion binding"/>
    <property type="evidence" value="ECO:0007669"/>
    <property type="project" value="UniProtKB-UniRule"/>
</dbReference>